<dbReference type="GO" id="GO:0008270">
    <property type="term" value="F:zinc ion binding"/>
    <property type="evidence" value="ECO:0007669"/>
    <property type="project" value="UniProtKB-KW"/>
</dbReference>
<accession>A0ABC9G0Z9</accession>
<dbReference type="InterPro" id="IPR040256">
    <property type="entry name" value="At4g02000-like"/>
</dbReference>
<evidence type="ECO:0000259" key="3">
    <source>
        <dbReference type="PROSITE" id="PS50158"/>
    </source>
</evidence>
<name>A0ABC9G0Z9_9POAL</name>
<keyword evidence="1" id="KW-0862">Zinc</keyword>
<keyword evidence="5" id="KW-1185">Reference proteome</keyword>
<feature type="region of interest" description="Disordered" evidence="2">
    <location>
        <begin position="374"/>
        <end position="427"/>
    </location>
</feature>
<dbReference type="EMBL" id="OZ075118">
    <property type="protein sequence ID" value="CAL5085084.1"/>
    <property type="molecule type" value="Genomic_DNA"/>
</dbReference>
<keyword evidence="1" id="KW-0479">Metal-binding</keyword>
<organism evidence="4 5">
    <name type="scientific">Urochloa decumbens</name>
    <dbReference type="NCBI Taxonomy" id="240449"/>
    <lineage>
        <taxon>Eukaryota</taxon>
        <taxon>Viridiplantae</taxon>
        <taxon>Streptophyta</taxon>
        <taxon>Embryophyta</taxon>
        <taxon>Tracheophyta</taxon>
        <taxon>Spermatophyta</taxon>
        <taxon>Magnoliopsida</taxon>
        <taxon>Liliopsida</taxon>
        <taxon>Poales</taxon>
        <taxon>Poaceae</taxon>
        <taxon>PACMAD clade</taxon>
        <taxon>Panicoideae</taxon>
        <taxon>Panicodae</taxon>
        <taxon>Paniceae</taxon>
        <taxon>Melinidinae</taxon>
        <taxon>Urochloa</taxon>
    </lineage>
</organism>
<dbReference type="InterPro" id="IPR001878">
    <property type="entry name" value="Znf_CCHC"/>
</dbReference>
<evidence type="ECO:0000256" key="1">
    <source>
        <dbReference type="PROSITE-ProRule" id="PRU00047"/>
    </source>
</evidence>
<gene>
    <name evidence="4" type="ORF">URODEC1_LOCUS110900</name>
</gene>
<dbReference type="PANTHER" id="PTHR31286:SF166">
    <property type="entry name" value="OS01G0177800 PROTEIN"/>
    <property type="match status" value="1"/>
</dbReference>
<dbReference type="AlphaFoldDB" id="A0ABC9G0Z9"/>
<protein>
    <recommendedName>
        <fullName evidence="3">CCHC-type domain-containing protein</fullName>
    </recommendedName>
</protein>
<keyword evidence="1" id="KW-0863">Zinc-finger</keyword>
<dbReference type="PROSITE" id="PS50158">
    <property type="entry name" value="ZF_CCHC"/>
    <property type="match status" value="1"/>
</dbReference>
<evidence type="ECO:0000313" key="4">
    <source>
        <dbReference type="EMBL" id="CAL5085084.1"/>
    </source>
</evidence>
<dbReference type="InterPro" id="IPR025558">
    <property type="entry name" value="DUF4283"/>
</dbReference>
<reference evidence="4 5" key="2">
    <citation type="submission" date="2024-10" db="EMBL/GenBank/DDBJ databases">
        <authorList>
            <person name="Ryan C."/>
        </authorList>
    </citation>
    <scope>NUCLEOTIDE SEQUENCE [LARGE SCALE GENOMIC DNA]</scope>
</reference>
<dbReference type="Pfam" id="PF14111">
    <property type="entry name" value="DUF4283"/>
    <property type="match status" value="1"/>
</dbReference>
<sequence length="427" mass="48041">MAGKEGKGNDTTALEGRDGPLLAPEAGRRNDRTEKEQDLEVVKQVSDLFGKLNLTAKEKETLVLEDIEDSDLAEVNHSVIGKVLAPNALQLQTIISAMRPAWGNPKGLVVRMVDDNLFIAEFESELDKTRVLDGSPWYIGRQPVGRQVVILQDFNYDLRPSDVKFDELAIWVNILNLPFGLRNEKWGFELARMIGKKVLKVDVDKQKRAVGKDLRARIIIPLNEPLPRGVSVFSSRRQRKEWYDVVYEKVPFFCFSCGIIGHSEIECPTPATRDENGCLPYSEKLRASEDRRLKNQVEWFGQGGSTYRRSISLDVMGSSDPKKFNAKWSDDSDRNCRKEDRDGVGIKEYSPSRNQVFNAATRCLDGTILEGPLADDKQSAQTKKRKSDDGLMKDKLEEDEEQTMDVVEESSMALVPVSPGGTFLQKG</sequence>
<reference evidence="5" key="1">
    <citation type="submission" date="2024-06" db="EMBL/GenBank/DDBJ databases">
        <authorList>
            <person name="Ryan C."/>
        </authorList>
    </citation>
    <scope>NUCLEOTIDE SEQUENCE [LARGE SCALE GENOMIC DNA]</scope>
</reference>
<feature type="compositionally biased region" description="Basic and acidic residues" evidence="2">
    <location>
        <begin position="26"/>
        <end position="37"/>
    </location>
</feature>
<proteinExistence type="predicted"/>
<feature type="compositionally biased region" description="Basic and acidic residues" evidence="2">
    <location>
        <begin position="386"/>
        <end position="396"/>
    </location>
</feature>
<evidence type="ECO:0000313" key="5">
    <source>
        <dbReference type="Proteomes" id="UP001497457"/>
    </source>
</evidence>
<feature type="compositionally biased region" description="Acidic residues" evidence="2">
    <location>
        <begin position="397"/>
        <end position="408"/>
    </location>
</feature>
<dbReference type="PANTHER" id="PTHR31286">
    <property type="entry name" value="GLYCINE-RICH CELL WALL STRUCTURAL PROTEIN 1.8-LIKE"/>
    <property type="match status" value="1"/>
</dbReference>
<feature type="region of interest" description="Disordered" evidence="2">
    <location>
        <begin position="1"/>
        <end position="37"/>
    </location>
</feature>
<dbReference type="Proteomes" id="UP001497457">
    <property type="component" value="Chromosome 8b"/>
</dbReference>
<evidence type="ECO:0000256" key="2">
    <source>
        <dbReference type="SAM" id="MobiDB-lite"/>
    </source>
</evidence>
<feature type="domain" description="CCHC-type" evidence="3">
    <location>
        <begin position="254"/>
        <end position="268"/>
    </location>
</feature>